<dbReference type="InterPro" id="IPR025669">
    <property type="entry name" value="AAA_dom"/>
</dbReference>
<dbReference type="GO" id="GO:0051782">
    <property type="term" value="P:negative regulation of cell division"/>
    <property type="evidence" value="ECO:0007669"/>
    <property type="project" value="TreeGrafter"/>
</dbReference>
<keyword evidence="1" id="KW-0547">Nucleotide-binding</keyword>
<accession>A0AA46AGQ9</accession>
<evidence type="ECO:0000313" key="6">
    <source>
        <dbReference type="Proteomes" id="UP001157946"/>
    </source>
</evidence>
<evidence type="ECO:0000256" key="1">
    <source>
        <dbReference type="ARBA" id="ARBA00022741"/>
    </source>
</evidence>
<proteinExistence type="predicted"/>
<protein>
    <submittedName>
        <fullName evidence="5">Pilus assembly protein CpaE</fullName>
    </submittedName>
</protein>
<dbReference type="GO" id="GO:0009898">
    <property type="term" value="C:cytoplasmic side of plasma membrane"/>
    <property type="evidence" value="ECO:0007669"/>
    <property type="project" value="TreeGrafter"/>
</dbReference>
<comment type="caution">
    <text evidence="5">The sequence shown here is derived from an EMBL/GenBank/DDBJ whole genome shotgun (WGS) entry which is preliminary data.</text>
</comment>
<evidence type="ECO:0000256" key="3">
    <source>
        <dbReference type="PROSITE-ProRule" id="PRU00169"/>
    </source>
</evidence>
<dbReference type="EMBL" id="FXTU01000007">
    <property type="protein sequence ID" value="SMP30752.1"/>
    <property type="molecule type" value="Genomic_DNA"/>
</dbReference>
<dbReference type="GO" id="GO:0005524">
    <property type="term" value="F:ATP binding"/>
    <property type="evidence" value="ECO:0007669"/>
    <property type="project" value="UniProtKB-KW"/>
</dbReference>
<dbReference type="GO" id="GO:0016887">
    <property type="term" value="F:ATP hydrolysis activity"/>
    <property type="evidence" value="ECO:0007669"/>
    <property type="project" value="TreeGrafter"/>
</dbReference>
<dbReference type="Pfam" id="PF13614">
    <property type="entry name" value="AAA_31"/>
    <property type="match status" value="1"/>
</dbReference>
<keyword evidence="6" id="KW-1185">Reference proteome</keyword>
<dbReference type="Gene3D" id="3.40.50.300">
    <property type="entry name" value="P-loop containing nucleotide triphosphate hydrolases"/>
    <property type="match status" value="1"/>
</dbReference>
<dbReference type="InterPro" id="IPR050625">
    <property type="entry name" value="ParA/MinD_ATPase"/>
</dbReference>
<feature type="domain" description="Response regulatory" evidence="4">
    <location>
        <begin position="6"/>
        <end position="118"/>
    </location>
</feature>
<dbReference type="InterPro" id="IPR001789">
    <property type="entry name" value="Sig_transdc_resp-reg_receiver"/>
</dbReference>
<dbReference type="SUPFAM" id="SSF52540">
    <property type="entry name" value="P-loop containing nucleoside triphosphate hydrolases"/>
    <property type="match status" value="1"/>
</dbReference>
<dbReference type="PANTHER" id="PTHR43384:SF6">
    <property type="entry name" value="SEPTUM SITE-DETERMINING PROTEIN MIND HOMOLOG, CHLOROPLASTIC"/>
    <property type="match status" value="1"/>
</dbReference>
<dbReference type="Proteomes" id="UP001157946">
    <property type="component" value="Unassembled WGS sequence"/>
</dbReference>
<evidence type="ECO:0000256" key="2">
    <source>
        <dbReference type="ARBA" id="ARBA00022840"/>
    </source>
</evidence>
<comment type="caution">
    <text evidence="3">Lacks conserved residue(s) required for the propagation of feature annotation.</text>
</comment>
<gene>
    <name evidence="5" type="ORF">SAMN06265361_107111</name>
</gene>
<dbReference type="GO" id="GO:0000160">
    <property type="term" value="P:phosphorelay signal transduction system"/>
    <property type="evidence" value="ECO:0007669"/>
    <property type="project" value="InterPro"/>
</dbReference>
<evidence type="ECO:0000313" key="5">
    <source>
        <dbReference type="EMBL" id="SMP30752.1"/>
    </source>
</evidence>
<dbReference type="GO" id="GO:0005829">
    <property type="term" value="C:cytosol"/>
    <property type="evidence" value="ECO:0007669"/>
    <property type="project" value="TreeGrafter"/>
</dbReference>
<keyword evidence="2" id="KW-0067">ATP-binding</keyword>
<dbReference type="SUPFAM" id="SSF52172">
    <property type="entry name" value="CheY-like"/>
    <property type="match status" value="1"/>
</dbReference>
<name>A0AA46AGQ9_9BACL</name>
<dbReference type="PROSITE" id="PS50110">
    <property type="entry name" value="RESPONSE_REGULATORY"/>
    <property type="match status" value="1"/>
</dbReference>
<dbReference type="Gene3D" id="3.40.50.2300">
    <property type="match status" value="1"/>
</dbReference>
<sequence length="392" mass="43947">MYPDIKLLIITEEDSIATDLRERLSTQFPQISHVYASEVRREIARIQPDVVLLHEGVGSLGMQLIPYILREVTQVKIVFLTESKDSIRIRDASRAGAFDVLFFPDEINALGDVLSRAVIALQSDSDKNEAAANFTWGRGQVIGFYSGKGGSGKSLIASTLAQTLQLESNSSVLLVDLNFQFGGVETYLNLASGRNLYDLTPVLHELNDNHIRSVTVIEPHSAVEVLASPADLEVAEQITEEHIERLLRAARLYYDYILVDMPAEMTNLTYAALEEADKIFYVLNPDALSLRTLNRVLTAFNMIGVDPTDRLEILVNRINRDSEIGAKEIRQRFSFDIAGEFRDDLKRIDQAINRGKPLRTAKNERNLSLFARDMQKFAKQLLSESKNGKSTS</sequence>
<dbReference type="InterPro" id="IPR011006">
    <property type="entry name" value="CheY-like_superfamily"/>
</dbReference>
<dbReference type="PANTHER" id="PTHR43384">
    <property type="entry name" value="SEPTUM SITE-DETERMINING PROTEIN MIND HOMOLOG, CHLOROPLASTIC-RELATED"/>
    <property type="match status" value="1"/>
</dbReference>
<reference evidence="5" key="1">
    <citation type="submission" date="2017-05" db="EMBL/GenBank/DDBJ databases">
        <authorList>
            <person name="Varghese N."/>
            <person name="Submissions S."/>
        </authorList>
    </citation>
    <scope>NUCLEOTIDE SEQUENCE</scope>
    <source>
        <strain evidence="5">DSM 45262</strain>
    </source>
</reference>
<organism evidence="5 6">
    <name type="scientific">Laceyella tengchongensis</name>
    <dbReference type="NCBI Taxonomy" id="574699"/>
    <lineage>
        <taxon>Bacteria</taxon>
        <taxon>Bacillati</taxon>
        <taxon>Bacillota</taxon>
        <taxon>Bacilli</taxon>
        <taxon>Bacillales</taxon>
        <taxon>Thermoactinomycetaceae</taxon>
        <taxon>Laceyella</taxon>
    </lineage>
</organism>
<dbReference type="InterPro" id="IPR027417">
    <property type="entry name" value="P-loop_NTPase"/>
</dbReference>
<dbReference type="RefSeq" id="WP_054095532.1">
    <property type="nucleotide sequence ID" value="NZ_FXTU01000007.1"/>
</dbReference>
<evidence type="ECO:0000259" key="4">
    <source>
        <dbReference type="PROSITE" id="PS50110"/>
    </source>
</evidence>
<dbReference type="AlphaFoldDB" id="A0AA46AGQ9"/>